<dbReference type="Proteomes" id="UP000037854">
    <property type="component" value="Unassembled WGS sequence"/>
</dbReference>
<evidence type="ECO:0000313" key="2">
    <source>
        <dbReference type="Proteomes" id="UP000037854"/>
    </source>
</evidence>
<comment type="caution">
    <text evidence="1">The sequence shown here is derived from an EMBL/GenBank/DDBJ whole genome shotgun (WGS) entry which is preliminary data.</text>
</comment>
<gene>
    <name evidence="1" type="ORF">AFL42_07645</name>
</gene>
<proteinExistence type="predicted"/>
<dbReference type="InterPro" id="IPR054055">
    <property type="entry name" value="YpzH"/>
</dbReference>
<name>A0ABR5MJZ7_9BACI</name>
<evidence type="ECO:0000313" key="1">
    <source>
        <dbReference type="EMBL" id="KPH76041.1"/>
    </source>
</evidence>
<dbReference type="EMBL" id="LGTK01000019">
    <property type="protein sequence ID" value="KPH76041.1"/>
    <property type="molecule type" value="Genomic_DNA"/>
</dbReference>
<dbReference type="RefSeq" id="WP_047185007.1">
    <property type="nucleotide sequence ID" value="NZ_JAHHXM010000003.1"/>
</dbReference>
<accession>A0ABR5MJZ7</accession>
<organism evidence="1 2">
    <name type="scientific">Oceanobacillus caeni</name>
    <dbReference type="NCBI Taxonomy" id="405946"/>
    <lineage>
        <taxon>Bacteria</taxon>
        <taxon>Bacillati</taxon>
        <taxon>Bacillota</taxon>
        <taxon>Bacilli</taxon>
        <taxon>Bacillales</taxon>
        <taxon>Bacillaceae</taxon>
        <taxon>Oceanobacillus</taxon>
    </lineage>
</organism>
<keyword evidence="2" id="KW-1185">Reference proteome</keyword>
<reference evidence="1 2" key="1">
    <citation type="submission" date="2015-07" db="EMBL/GenBank/DDBJ databases">
        <title>High-quality draft genome sequence of Oceanobacillus caeni HM6, a bacillus isolated from a human feces.</title>
        <authorList>
            <person name="Kumar J."/>
            <person name="Verma M.K."/>
            <person name="Pandey R."/>
            <person name="Bhambi M."/>
            <person name="Chauhan N."/>
        </authorList>
    </citation>
    <scope>NUCLEOTIDE SEQUENCE [LARGE SCALE GENOMIC DNA]</scope>
    <source>
        <strain evidence="1 2">HM6</strain>
    </source>
</reference>
<sequence>MMIEKAILAIITLDPSKVSGGAPIFICKTKDELENVAANIEAITDGIVHGLSDELYIVVKH</sequence>
<dbReference type="Pfam" id="PF21835">
    <property type="entry name" value="YIEGIA_cap"/>
    <property type="match status" value="1"/>
</dbReference>
<protein>
    <submittedName>
        <fullName evidence="1">Uncharacterized protein</fullName>
    </submittedName>
</protein>